<dbReference type="EMBL" id="QHKS01000013">
    <property type="protein sequence ID" value="RDK00920.1"/>
    <property type="molecule type" value="Genomic_DNA"/>
</dbReference>
<organism evidence="6 7">
    <name type="scientific">Paraburkholderia lacunae</name>
    <dbReference type="NCBI Taxonomy" id="2211104"/>
    <lineage>
        <taxon>Bacteria</taxon>
        <taxon>Pseudomonadati</taxon>
        <taxon>Pseudomonadota</taxon>
        <taxon>Betaproteobacteria</taxon>
        <taxon>Burkholderiales</taxon>
        <taxon>Burkholderiaceae</taxon>
        <taxon>Paraburkholderia</taxon>
    </lineage>
</organism>
<keyword evidence="3" id="KW-0804">Transcription</keyword>
<dbReference type="PANTHER" id="PTHR43280">
    <property type="entry name" value="ARAC-FAMILY TRANSCRIPTIONAL REGULATOR"/>
    <property type="match status" value="1"/>
</dbReference>
<evidence type="ECO:0000313" key="7">
    <source>
        <dbReference type="Proteomes" id="UP000254875"/>
    </source>
</evidence>
<dbReference type="SMART" id="SM00342">
    <property type="entry name" value="HTH_ARAC"/>
    <property type="match status" value="1"/>
</dbReference>
<dbReference type="Pfam" id="PF12833">
    <property type="entry name" value="HTH_18"/>
    <property type="match status" value="1"/>
</dbReference>
<evidence type="ECO:0000313" key="6">
    <source>
        <dbReference type="EMBL" id="RDK00920.1"/>
    </source>
</evidence>
<accession>A0A370N5N5</accession>
<evidence type="ECO:0000256" key="4">
    <source>
        <dbReference type="SAM" id="MobiDB-lite"/>
    </source>
</evidence>
<keyword evidence="1" id="KW-0805">Transcription regulation</keyword>
<dbReference type="InterPro" id="IPR029062">
    <property type="entry name" value="Class_I_gatase-like"/>
</dbReference>
<dbReference type="Gene3D" id="1.10.10.60">
    <property type="entry name" value="Homeodomain-like"/>
    <property type="match status" value="1"/>
</dbReference>
<dbReference type="Gene3D" id="3.40.50.880">
    <property type="match status" value="1"/>
</dbReference>
<dbReference type="SUPFAM" id="SSF52317">
    <property type="entry name" value="Class I glutamine amidotransferase-like"/>
    <property type="match status" value="1"/>
</dbReference>
<dbReference type="GO" id="GO:0043565">
    <property type="term" value="F:sequence-specific DNA binding"/>
    <property type="evidence" value="ECO:0007669"/>
    <property type="project" value="InterPro"/>
</dbReference>
<dbReference type="Proteomes" id="UP000254875">
    <property type="component" value="Unassembled WGS sequence"/>
</dbReference>
<evidence type="ECO:0000256" key="3">
    <source>
        <dbReference type="ARBA" id="ARBA00023163"/>
    </source>
</evidence>
<dbReference type="GO" id="GO:0003700">
    <property type="term" value="F:DNA-binding transcription factor activity"/>
    <property type="evidence" value="ECO:0007669"/>
    <property type="project" value="InterPro"/>
</dbReference>
<dbReference type="OrthoDB" id="6831751at2"/>
<evidence type="ECO:0000256" key="1">
    <source>
        <dbReference type="ARBA" id="ARBA00023015"/>
    </source>
</evidence>
<dbReference type="RefSeq" id="WP_115103617.1">
    <property type="nucleotide sequence ID" value="NZ_QHKS01000013.1"/>
</dbReference>
<dbReference type="SUPFAM" id="SSF46689">
    <property type="entry name" value="Homeodomain-like"/>
    <property type="match status" value="2"/>
</dbReference>
<keyword evidence="7" id="KW-1185">Reference proteome</keyword>
<sequence>MKNYSKDYRRHATQPHGLPDDRPVRRVGLTLFSGFSLPEASLILEAFHFANALSEAGGVIGLRFDVYLLSVMGGKIASSSSVSVWTDSIDSRSREDSFHALFIAGGAGVQNALRDERLITWLQQIHSRSERIFPISEGRLLLQAAGFRPADGDPLQAALSLIGENLGVEVVRQIAQRLELQFESQSTEMVRKNTPIIVSEQIQASARWLEMNADRAIAMDEVAQVASMSERNFLRRFKLEMGKTPSDYLLFVRLDMCCRLLAETDLPVDKIARRCGLSSGGRLSKILRRHLGITPTEYRASRRQLTDSK</sequence>
<reference evidence="7" key="1">
    <citation type="submission" date="2018-05" db="EMBL/GenBank/DDBJ databases">
        <authorList>
            <person name="Feng T."/>
        </authorList>
    </citation>
    <scope>NUCLEOTIDE SEQUENCE [LARGE SCALE GENOMIC DNA]</scope>
    <source>
        <strain evidence="7">S27</strain>
    </source>
</reference>
<comment type="caution">
    <text evidence="6">The sequence shown here is derived from an EMBL/GenBank/DDBJ whole genome shotgun (WGS) entry which is preliminary data.</text>
</comment>
<feature type="region of interest" description="Disordered" evidence="4">
    <location>
        <begin position="1"/>
        <end position="21"/>
    </location>
</feature>
<dbReference type="AlphaFoldDB" id="A0A370N5N5"/>
<evidence type="ECO:0000259" key="5">
    <source>
        <dbReference type="PROSITE" id="PS01124"/>
    </source>
</evidence>
<dbReference type="Pfam" id="PF01965">
    <property type="entry name" value="DJ-1_PfpI"/>
    <property type="match status" value="1"/>
</dbReference>
<gene>
    <name evidence="6" type="ORF">DLM46_20925</name>
</gene>
<proteinExistence type="predicted"/>
<name>A0A370N5N5_9BURK</name>
<dbReference type="InterPro" id="IPR018060">
    <property type="entry name" value="HTH_AraC"/>
</dbReference>
<feature type="domain" description="HTH araC/xylS-type" evidence="5">
    <location>
        <begin position="203"/>
        <end position="301"/>
    </location>
</feature>
<dbReference type="PROSITE" id="PS01124">
    <property type="entry name" value="HTH_ARAC_FAMILY_2"/>
    <property type="match status" value="1"/>
</dbReference>
<dbReference type="PANTHER" id="PTHR43280:SF2">
    <property type="entry name" value="HTH-TYPE TRANSCRIPTIONAL REGULATOR EXSA"/>
    <property type="match status" value="1"/>
</dbReference>
<dbReference type="InterPro" id="IPR002818">
    <property type="entry name" value="DJ-1/PfpI"/>
</dbReference>
<evidence type="ECO:0000256" key="2">
    <source>
        <dbReference type="ARBA" id="ARBA00023125"/>
    </source>
</evidence>
<keyword evidence="2" id="KW-0238">DNA-binding</keyword>
<protein>
    <submittedName>
        <fullName evidence="6">AraC family transcriptional regulator</fullName>
    </submittedName>
</protein>
<dbReference type="InterPro" id="IPR009057">
    <property type="entry name" value="Homeodomain-like_sf"/>
</dbReference>